<dbReference type="InterPro" id="IPR045913">
    <property type="entry name" value="TBC20/Gyp8-like"/>
</dbReference>
<dbReference type="Proteomes" id="UP000311382">
    <property type="component" value="Unassembled WGS sequence"/>
</dbReference>
<evidence type="ECO:0000313" key="4">
    <source>
        <dbReference type="EMBL" id="TNY23416.1"/>
    </source>
</evidence>
<sequence length="655" mass="69516">MQGAVLAAMASPSKACEVEAPQQASTSSTSTAPLEPVLRPTATRRERILQAVGQRDKSVLREFSAVGDGFEDHELRSRVWPVLLACDGKGKQPASDSDAAVALAALPEREDERQVRLDIARSLVNYPHDVREEERDDLRIQLETAILTVLRRHPALHYFQGYHDIVSVLLLTLRDNDLVTATAERLSLHRIRDNMGVGLEPTLGYLRLVDRIVERADPDLYRVVNQAASMPFFALSWALTLFSHDLESVSVIARLFDFLLAHNPAMICYLIVAVLLTKKDDVVAVAASCEDDPALIHSALSQLPHIILRPPPPQKPEPEHTSHVDTEEDLLSSASFLGSSSTLDLDFARSPSVSATSDSELDESFVSTSQLGPPQRRARLSLSTSWATEGADDDDDELPAFPASMLSDPDIDGPAFDPFPPSVTSRASSRNPASRSRSRTPSPPPRMSRSGHVYLPSPTTPDKPTPRVVLANDLIASALELWAAHPLLEGEGAIKADEVLGSQSCVFTYALSEEGTLDDAAAEEIVARGDDIVLPEALAPPSQEGGEAEEDGFELVDKPGASSRRGRRSSLPLAAHKLNLGPHGWLVVGGVAIAGAAVALGAYKGSAGLPGVGLARGGGLGTAGVGLGAGPGVAPQGSPVAGGAAFVIEQGGRLV</sequence>
<gene>
    <name evidence="4" type="ORF">DMC30DRAFT_444313</name>
</gene>
<feature type="compositionally biased region" description="Low complexity" evidence="2">
    <location>
        <begin position="425"/>
        <end position="435"/>
    </location>
</feature>
<feature type="compositionally biased region" description="Low complexity" evidence="2">
    <location>
        <begin position="559"/>
        <end position="568"/>
    </location>
</feature>
<dbReference type="EMBL" id="SOZI01000011">
    <property type="protein sequence ID" value="TNY23416.1"/>
    <property type="molecule type" value="Genomic_DNA"/>
</dbReference>
<evidence type="ECO:0000256" key="1">
    <source>
        <dbReference type="ARBA" id="ARBA00022468"/>
    </source>
</evidence>
<feature type="compositionally biased region" description="Low complexity" evidence="2">
    <location>
        <begin position="20"/>
        <end position="33"/>
    </location>
</feature>
<dbReference type="GO" id="GO:0006888">
    <property type="term" value="P:endoplasmic reticulum to Golgi vesicle-mediated transport"/>
    <property type="evidence" value="ECO:0007669"/>
    <property type="project" value="TreeGrafter"/>
</dbReference>
<comment type="caution">
    <text evidence="4">The sequence shown here is derived from an EMBL/GenBank/DDBJ whole genome shotgun (WGS) entry which is preliminary data.</text>
</comment>
<dbReference type="Pfam" id="PF00566">
    <property type="entry name" value="RabGAP-TBC"/>
    <property type="match status" value="1"/>
</dbReference>
<dbReference type="InterPro" id="IPR000195">
    <property type="entry name" value="Rab-GAP-TBC_dom"/>
</dbReference>
<dbReference type="SMART" id="SM00164">
    <property type="entry name" value="TBC"/>
    <property type="match status" value="1"/>
</dbReference>
<feature type="domain" description="Rab-GAP TBC" evidence="3">
    <location>
        <begin position="70"/>
        <end position="263"/>
    </location>
</feature>
<dbReference type="SUPFAM" id="SSF47923">
    <property type="entry name" value="Ypt/Rab-GAP domain of gyp1p"/>
    <property type="match status" value="2"/>
</dbReference>
<keyword evidence="5" id="KW-1185">Reference proteome</keyword>
<evidence type="ECO:0000256" key="2">
    <source>
        <dbReference type="SAM" id="MobiDB-lite"/>
    </source>
</evidence>
<dbReference type="GO" id="GO:0005096">
    <property type="term" value="F:GTPase activator activity"/>
    <property type="evidence" value="ECO:0007669"/>
    <property type="project" value="UniProtKB-KW"/>
</dbReference>
<dbReference type="Gene3D" id="1.10.8.1310">
    <property type="match status" value="1"/>
</dbReference>
<feature type="region of interest" description="Disordered" evidence="2">
    <location>
        <begin position="8"/>
        <end position="40"/>
    </location>
</feature>
<name>A0A5C5G4G7_9BASI</name>
<dbReference type="STRING" id="5288.A0A5C5G4G7"/>
<dbReference type="GO" id="GO:0005789">
    <property type="term" value="C:endoplasmic reticulum membrane"/>
    <property type="evidence" value="ECO:0007669"/>
    <property type="project" value="TreeGrafter"/>
</dbReference>
<evidence type="ECO:0000259" key="3">
    <source>
        <dbReference type="PROSITE" id="PS50086"/>
    </source>
</evidence>
<protein>
    <submittedName>
        <fullName evidence="4">GTPase-activating protein gyp10</fullName>
    </submittedName>
</protein>
<dbReference type="PANTHER" id="PTHR20913">
    <property type="entry name" value="TBC1 DOMAIN FAMILY MEMBER 20/GTPASE"/>
    <property type="match status" value="1"/>
</dbReference>
<dbReference type="AlphaFoldDB" id="A0A5C5G4G7"/>
<dbReference type="OrthoDB" id="10249988at2759"/>
<dbReference type="Gene3D" id="1.10.472.80">
    <property type="entry name" value="Ypt/Rab-GAP domain of gyp1p, domain 3"/>
    <property type="match status" value="1"/>
</dbReference>
<keyword evidence="1" id="KW-0343">GTPase activation</keyword>
<evidence type="ECO:0000313" key="5">
    <source>
        <dbReference type="Proteomes" id="UP000311382"/>
    </source>
</evidence>
<accession>A0A5C5G4G7</accession>
<organism evidence="4 5">
    <name type="scientific">Rhodotorula diobovata</name>
    <dbReference type="NCBI Taxonomy" id="5288"/>
    <lineage>
        <taxon>Eukaryota</taxon>
        <taxon>Fungi</taxon>
        <taxon>Dikarya</taxon>
        <taxon>Basidiomycota</taxon>
        <taxon>Pucciniomycotina</taxon>
        <taxon>Microbotryomycetes</taxon>
        <taxon>Sporidiobolales</taxon>
        <taxon>Sporidiobolaceae</taxon>
        <taxon>Rhodotorula</taxon>
    </lineage>
</organism>
<feature type="region of interest" description="Disordered" evidence="2">
    <location>
        <begin position="537"/>
        <end position="568"/>
    </location>
</feature>
<proteinExistence type="predicted"/>
<dbReference type="InterPro" id="IPR035969">
    <property type="entry name" value="Rab-GAP_TBC_sf"/>
</dbReference>
<feature type="region of interest" description="Disordered" evidence="2">
    <location>
        <begin position="353"/>
        <end position="465"/>
    </location>
</feature>
<feature type="region of interest" description="Disordered" evidence="2">
    <location>
        <begin position="307"/>
        <end position="326"/>
    </location>
</feature>
<dbReference type="PANTHER" id="PTHR20913:SF7">
    <property type="entry name" value="RE60063P"/>
    <property type="match status" value="1"/>
</dbReference>
<dbReference type="PROSITE" id="PS50086">
    <property type="entry name" value="TBC_RABGAP"/>
    <property type="match status" value="1"/>
</dbReference>
<reference evidence="4 5" key="1">
    <citation type="submission" date="2019-03" db="EMBL/GenBank/DDBJ databases">
        <title>Rhodosporidium diobovatum UCD-FST 08-225 genome sequencing, assembly, and annotation.</title>
        <authorList>
            <person name="Fakankun I.U."/>
            <person name="Fristensky B."/>
            <person name="Levin D.B."/>
        </authorList>
    </citation>
    <scope>NUCLEOTIDE SEQUENCE [LARGE SCALE GENOMIC DNA]</scope>
    <source>
        <strain evidence="4 5">UCD-FST 08-225</strain>
    </source>
</reference>
<feature type="compositionally biased region" description="Basic and acidic residues" evidence="2">
    <location>
        <begin position="316"/>
        <end position="325"/>
    </location>
</feature>